<dbReference type="InterPro" id="IPR020845">
    <property type="entry name" value="AMP-binding_CS"/>
</dbReference>
<feature type="domain" description="AMP-binding enzyme C-terminal" evidence="7">
    <location>
        <begin position="402"/>
        <end position="478"/>
    </location>
</feature>
<evidence type="ECO:0000256" key="4">
    <source>
        <dbReference type="ARBA" id="ARBA00022840"/>
    </source>
</evidence>
<dbReference type="RefSeq" id="WP_174497813.1">
    <property type="nucleotide sequence ID" value="NZ_CADDWK010000020.1"/>
</dbReference>
<dbReference type="NCBIfam" id="NF002966">
    <property type="entry name" value="PRK03640.1"/>
    <property type="match status" value="1"/>
</dbReference>
<keyword evidence="4 5" id="KW-0067">ATP-binding</keyword>
<proteinExistence type="inferred from homology"/>
<keyword evidence="1 5" id="KW-0474">Menaquinone biosynthesis</keyword>
<evidence type="ECO:0000259" key="7">
    <source>
        <dbReference type="Pfam" id="PF13193"/>
    </source>
</evidence>
<dbReference type="Gene3D" id="3.30.300.30">
    <property type="match status" value="1"/>
</dbReference>
<dbReference type="PROSITE" id="PS00455">
    <property type="entry name" value="AMP_BINDING"/>
    <property type="match status" value="1"/>
</dbReference>
<sequence>MEIPHWLEKRAFLSPNQTAIQLTDGTTISFANLRQDAVTFAGKLIGCGVKCGDRIALLSSNSYQMVVAIHAMTYINCSVVLLNTRLSGTEWQFQYDDAACTYLLYEDIYEADIKNLTVSSRDTYSLTAIEKQKETSFNIPTEMDLEQIFTILYTSGTTGFPKGVQLTYGNHFWSAVSSALNLGLHKQDRWLATLPLFHVGGLSILIRSTVYGIPVHLHTKYSKQAIHRDIMDQGITIVSVVTVMLEELLGELGEQNYPSSMRCMLLGGGPVPRPLLEKCKKKGVPVFQTYGMTETSSQIVTLSHEDALHKLGSAGKALFTAQVKIVKEGKKLEPNDIGEIMVKGPMVTRGYYKREEANKEAFQNGWLHTGDLGYLDEDGYLYVVDRRKDLIVSGGENVYPAEIESVLKELDSVKDAGVVGITDKKWGQVPVAFIVQAGSKHSQDINQLKTFCKDRLAKYKIPKKFFFVDELPRNASKKLLRRELLEWVKREED</sequence>
<evidence type="ECO:0000313" key="8">
    <source>
        <dbReference type="EMBL" id="MBB6453401.1"/>
    </source>
</evidence>
<dbReference type="InterPro" id="IPR050237">
    <property type="entry name" value="ATP-dep_AMP-bd_enzyme"/>
</dbReference>
<accession>A0A841Q4R5</accession>
<evidence type="ECO:0000259" key="6">
    <source>
        <dbReference type="Pfam" id="PF00501"/>
    </source>
</evidence>
<keyword evidence="2 5" id="KW-0436">Ligase</keyword>
<dbReference type="Pfam" id="PF00501">
    <property type="entry name" value="AMP-binding"/>
    <property type="match status" value="1"/>
</dbReference>
<reference evidence="8 9" key="1">
    <citation type="submission" date="2020-08" db="EMBL/GenBank/DDBJ databases">
        <title>Genomic Encyclopedia of Type Strains, Phase IV (KMG-IV): sequencing the most valuable type-strain genomes for metagenomic binning, comparative biology and taxonomic classification.</title>
        <authorList>
            <person name="Goeker M."/>
        </authorList>
    </citation>
    <scope>NUCLEOTIDE SEQUENCE [LARGE SCALE GENOMIC DNA]</scope>
    <source>
        <strain evidence="8 9">DSM 19612</strain>
    </source>
</reference>
<dbReference type="EMBL" id="JACHGH010000005">
    <property type="protein sequence ID" value="MBB6453401.1"/>
    <property type="molecule type" value="Genomic_DNA"/>
</dbReference>
<comment type="function">
    <text evidence="5">Converts 2-succinylbenzoate (OSB) to 2-succinylbenzoyl-CoA (OSB-CoA).</text>
</comment>
<comment type="caution">
    <text evidence="8">The sequence shown here is derived from an EMBL/GenBank/DDBJ whole genome shotgun (WGS) entry which is preliminary data.</text>
</comment>
<comment type="pathway">
    <text evidence="5">Quinol/quinone metabolism; 1,4-dihydroxy-2-naphthoate biosynthesis; 1,4-dihydroxy-2-naphthoate from chorismate: step 5/7.</text>
</comment>
<dbReference type="InterPro" id="IPR045851">
    <property type="entry name" value="AMP-bd_C_sf"/>
</dbReference>
<dbReference type="HAMAP" id="MF_00731">
    <property type="entry name" value="MenE"/>
    <property type="match status" value="1"/>
</dbReference>
<keyword evidence="9" id="KW-1185">Reference proteome</keyword>
<dbReference type="InterPro" id="IPR025110">
    <property type="entry name" value="AMP-bd_C"/>
</dbReference>
<organism evidence="8 9">
    <name type="scientific">Salirhabdus euzebyi</name>
    <dbReference type="NCBI Taxonomy" id="394506"/>
    <lineage>
        <taxon>Bacteria</taxon>
        <taxon>Bacillati</taxon>
        <taxon>Bacillota</taxon>
        <taxon>Bacilli</taxon>
        <taxon>Bacillales</taxon>
        <taxon>Bacillaceae</taxon>
        <taxon>Salirhabdus</taxon>
    </lineage>
</organism>
<dbReference type="EC" id="6.2.1.26" evidence="5"/>
<dbReference type="Pfam" id="PF13193">
    <property type="entry name" value="AMP-binding_C"/>
    <property type="match status" value="1"/>
</dbReference>
<dbReference type="PANTHER" id="PTHR43767:SF1">
    <property type="entry name" value="NONRIBOSOMAL PEPTIDE SYNTHASE PES1 (EUROFUNG)-RELATED"/>
    <property type="match status" value="1"/>
</dbReference>
<protein>
    <recommendedName>
        <fullName evidence="5">2-succinylbenzoate--CoA ligase</fullName>
        <ecNumber evidence="5">6.2.1.26</ecNumber>
    </recommendedName>
    <alternativeName>
        <fullName evidence="5">o-succinylbenzoyl-CoA synthetase</fullName>
        <shortName evidence="5">OSB-CoA synthetase</shortName>
    </alternativeName>
</protein>
<dbReference type="NCBIfam" id="TIGR01923">
    <property type="entry name" value="menE"/>
    <property type="match status" value="1"/>
</dbReference>
<keyword evidence="3 5" id="KW-0547">Nucleotide-binding</keyword>
<dbReference type="UniPathway" id="UPA01057">
    <property type="reaction ID" value="UER00166"/>
</dbReference>
<name>A0A841Q4R5_9BACI</name>
<dbReference type="InterPro" id="IPR000873">
    <property type="entry name" value="AMP-dep_synth/lig_dom"/>
</dbReference>
<dbReference type="GO" id="GO:0008756">
    <property type="term" value="F:o-succinylbenzoate-CoA ligase activity"/>
    <property type="evidence" value="ECO:0007669"/>
    <property type="project" value="UniProtKB-UniRule"/>
</dbReference>
<evidence type="ECO:0000256" key="1">
    <source>
        <dbReference type="ARBA" id="ARBA00022428"/>
    </source>
</evidence>
<evidence type="ECO:0000313" key="9">
    <source>
        <dbReference type="Proteomes" id="UP000581688"/>
    </source>
</evidence>
<dbReference type="Gene3D" id="3.40.50.12780">
    <property type="entry name" value="N-terminal domain of ligase-like"/>
    <property type="match status" value="1"/>
</dbReference>
<comment type="similarity">
    <text evidence="5">Belongs to the ATP-dependent AMP-binding enzyme family. MenE subfamily.</text>
</comment>
<evidence type="ECO:0000256" key="2">
    <source>
        <dbReference type="ARBA" id="ARBA00022598"/>
    </source>
</evidence>
<dbReference type="AlphaFoldDB" id="A0A841Q4R5"/>
<dbReference type="GO" id="GO:0009234">
    <property type="term" value="P:menaquinone biosynthetic process"/>
    <property type="evidence" value="ECO:0007669"/>
    <property type="project" value="UniProtKB-UniRule"/>
</dbReference>
<dbReference type="SUPFAM" id="SSF56801">
    <property type="entry name" value="Acetyl-CoA synthetase-like"/>
    <property type="match status" value="1"/>
</dbReference>
<feature type="domain" description="AMP-dependent synthetase/ligase" evidence="6">
    <location>
        <begin position="8"/>
        <end position="352"/>
    </location>
</feature>
<dbReference type="InterPro" id="IPR010192">
    <property type="entry name" value="MenE"/>
</dbReference>
<comment type="catalytic activity">
    <reaction evidence="5">
        <text>2-succinylbenzoate + ATP + CoA = 2-succinylbenzoyl-CoA + AMP + diphosphate</text>
        <dbReference type="Rhea" id="RHEA:17009"/>
        <dbReference type="ChEBI" id="CHEBI:18325"/>
        <dbReference type="ChEBI" id="CHEBI:30616"/>
        <dbReference type="ChEBI" id="CHEBI:33019"/>
        <dbReference type="ChEBI" id="CHEBI:57287"/>
        <dbReference type="ChEBI" id="CHEBI:57364"/>
        <dbReference type="ChEBI" id="CHEBI:456215"/>
        <dbReference type="EC" id="6.2.1.26"/>
    </reaction>
</comment>
<gene>
    <name evidence="5" type="primary">menE</name>
    <name evidence="8" type="ORF">HNQ94_001850</name>
</gene>
<dbReference type="InterPro" id="IPR042099">
    <property type="entry name" value="ANL_N_sf"/>
</dbReference>
<dbReference type="FunFam" id="3.30.300.30:FF:000008">
    <property type="entry name" value="2,3-dihydroxybenzoate-AMP ligase"/>
    <property type="match status" value="1"/>
</dbReference>
<evidence type="ECO:0000256" key="3">
    <source>
        <dbReference type="ARBA" id="ARBA00022741"/>
    </source>
</evidence>
<dbReference type="UniPathway" id="UPA00079"/>
<evidence type="ECO:0000256" key="5">
    <source>
        <dbReference type="HAMAP-Rule" id="MF_00731"/>
    </source>
</evidence>
<dbReference type="PANTHER" id="PTHR43767">
    <property type="entry name" value="LONG-CHAIN-FATTY-ACID--COA LIGASE"/>
    <property type="match status" value="1"/>
</dbReference>
<comment type="pathway">
    <text evidence="5">Quinol/quinone metabolism; menaquinone biosynthesis.</text>
</comment>
<dbReference type="Proteomes" id="UP000581688">
    <property type="component" value="Unassembled WGS sequence"/>
</dbReference>
<dbReference type="GO" id="GO:0005524">
    <property type="term" value="F:ATP binding"/>
    <property type="evidence" value="ECO:0007669"/>
    <property type="project" value="UniProtKB-KW"/>
</dbReference>